<evidence type="ECO:0000256" key="1">
    <source>
        <dbReference type="SAM" id="MobiDB-lite"/>
    </source>
</evidence>
<feature type="compositionally biased region" description="Polar residues" evidence="1">
    <location>
        <begin position="130"/>
        <end position="143"/>
    </location>
</feature>
<feature type="compositionally biased region" description="Polar residues" evidence="1">
    <location>
        <begin position="166"/>
        <end position="176"/>
    </location>
</feature>
<dbReference type="AlphaFoldDB" id="A0A8W8MJ56"/>
<organism evidence="2 3">
    <name type="scientific">Magallana gigas</name>
    <name type="common">Pacific oyster</name>
    <name type="synonym">Crassostrea gigas</name>
    <dbReference type="NCBI Taxonomy" id="29159"/>
    <lineage>
        <taxon>Eukaryota</taxon>
        <taxon>Metazoa</taxon>
        <taxon>Spiralia</taxon>
        <taxon>Lophotrochozoa</taxon>
        <taxon>Mollusca</taxon>
        <taxon>Bivalvia</taxon>
        <taxon>Autobranchia</taxon>
        <taxon>Pteriomorphia</taxon>
        <taxon>Ostreida</taxon>
        <taxon>Ostreoidea</taxon>
        <taxon>Ostreidae</taxon>
        <taxon>Magallana</taxon>
    </lineage>
</organism>
<protein>
    <submittedName>
        <fullName evidence="2">Uncharacterized protein</fullName>
    </submittedName>
</protein>
<dbReference type="Proteomes" id="UP000005408">
    <property type="component" value="Unassembled WGS sequence"/>
</dbReference>
<name>A0A8W8MJ56_MAGGI</name>
<feature type="region of interest" description="Disordered" evidence="1">
    <location>
        <begin position="130"/>
        <end position="176"/>
    </location>
</feature>
<dbReference type="EnsemblMetazoa" id="G33181.1">
    <property type="protein sequence ID" value="G33181.1:cds"/>
    <property type="gene ID" value="G33181"/>
</dbReference>
<sequence length="176" mass="19502">MAVSSIQCDFDEALEFAKECEVRISDKCVFRYGTKTRKGRHSIRLTQVPVAHTTTLWPGEYIEVNLPDNMTSPVEYNTFSLEPTSCQSSTTNWPPPSFIESVAGKVRIANLSDEPSTIKRNQHLCLVRSTFSPDVSPHESTTPDPKLNTKDSKKSTTHSAAVNLDPDSSLSPEMIA</sequence>
<evidence type="ECO:0000313" key="3">
    <source>
        <dbReference type="Proteomes" id="UP000005408"/>
    </source>
</evidence>
<keyword evidence="3" id="KW-1185">Reference proteome</keyword>
<evidence type="ECO:0000313" key="2">
    <source>
        <dbReference type="EnsemblMetazoa" id="G33181.1:cds"/>
    </source>
</evidence>
<accession>A0A8W8MJ56</accession>
<proteinExistence type="predicted"/>
<reference evidence="2" key="1">
    <citation type="submission" date="2022-08" db="UniProtKB">
        <authorList>
            <consortium name="EnsemblMetazoa"/>
        </authorList>
    </citation>
    <scope>IDENTIFICATION</scope>
    <source>
        <strain evidence="2">05x7-T-G4-1.051#20</strain>
    </source>
</reference>